<gene>
    <name evidence="2" type="ORF">IMG5_009740</name>
</gene>
<dbReference type="AlphaFoldDB" id="G0QJW0"/>
<reference evidence="2 3" key="1">
    <citation type="submission" date="2011-07" db="EMBL/GenBank/DDBJ databases">
        <authorList>
            <person name="Coyne R."/>
            <person name="Brami D."/>
            <person name="Johnson J."/>
            <person name="Hostetler J."/>
            <person name="Hannick L."/>
            <person name="Clark T."/>
            <person name="Cassidy-Hanley D."/>
            <person name="Inman J."/>
        </authorList>
    </citation>
    <scope>NUCLEOTIDE SEQUENCE [LARGE SCALE GENOMIC DNA]</scope>
    <source>
        <strain evidence="2 3">G5</strain>
    </source>
</reference>
<protein>
    <recommendedName>
        <fullName evidence="4">Furin</fullName>
    </recommendedName>
</protein>
<keyword evidence="1" id="KW-0732">Signal</keyword>
<evidence type="ECO:0008006" key="4">
    <source>
        <dbReference type="Google" id="ProtNLM"/>
    </source>
</evidence>
<dbReference type="OrthoDB" id="283575at2759"/>
<sequence length="862" mass="98773">MKFLKLTILIILSIIAYFQQFSDVIVDVDFSSKELTNEDILSWSIKRNKSGGLISQCSENKDFSFPEEVFGLQQNFAQKTRLLKTFDTGVKPVKCWIVFDLYLYNFAYNDSVNVYAEDQLIYQFECKKINRVTVKKTQCYDKYYNQNMPVSILENIKTITFVPQKKRINVELNVSFQFQDTFWGLKNLEFHCDFNRCPKNQRLDQDSQVCICQNGFIASSQNPLTCIQPPVCHPSCLNCFTSGNVCNKCPANSELSEDKQKCVCKTGYTQKSSSPLICEHEEIKITCPSNSYLVIDLKICLCNYGYYAVSQNPLICIQIPQCHSSCLQCQKNSDICALCPDFSILTNGDTQCECPLNSSISPDGLRCECPQNSSFDLMNRQCQCKQGFQQFQSRVFICRKNPVCNASCLQCNDQEICIRCPANSTAQGKVCVCNKNYIAFQIEPLICQNIKEANQISCPLNSYSLDGVTCICYDNFFPSQPWPLLECSQINECDPTCQQCSFDGKCIKCIEDFVVNEDLKTCRDPGCHPSCNCDLRDDQCGSQAACLTCKQPTFTHMVNKDFCQCLTPQYKLKEGSEWECVETNLGIDTPVCEWQLYNQILNMVVHSNCGIEINQQQQNILVDNISFDWRRIKTATLDDKCKNELRTRILLAKDCTNYELLNSNYFTYINQTQISLRIPLIDVYQLTQNTSLTADARTIYQIACFAIELSHSRRTIRLHKFQIRVYTNRDVVEVFHLTVSKQITDGCDKGQECIIVANLDTKSDICTDSSCNAFFKQGVVPSYQVGQHMYVRIQFKDNTYKKYLNIKAVKFVDDKGIYSYVRNVQYWTLRQNLGSVDVEVFLFQPHQNALVQVELKIALNKD</sequence>
<evidence type="ECO:0000313" key="2">
    <source>
        <dbReference type="EMBL" id="EGR34488.1"/>
    </source>
</evidence>
<feature type="non-terminal residue" evidence="2">
    <location>
        <position position="862"/>
    </location>
</feature>
<evidence type="ECO:0000256" key="1">
    <source>
        <dbReference type="SAM" id="SignalP"/>
    </source>
</evidence>
<proteinExistence type="predicted"/>
<dbReference type="EMBL" id="GL983100">
    <property type="protein sequence ID" value="EGR34488.1"/>
    <property type="molecule type" value="Genomic_DNA"/>
</dbReference>
<feature type="signal peptide" evidence="1">
    <location>
        <begin position="1"/>
        <end position="18"/>
    </location>
</feature>
<name>G0QJW0_ICHMU</name>
<accession>G0QJW0</accession>
<feature type="chain" id="PRO_5003407666" description="Furin" evidence="1">
    <location>
        <begin position="19"/>
        <end position="862"/>
    </location>
</feature>
<dbReference type="eggNOG" id="ENOG502R2P7">
    <property type="taxonomic scope" value="Eukaryota"/>
</dbReference>
<dbReference type="RefSeq" id="XP_004039792.1">
    <property type="nucleotide sequence ID" value="XM_004039744.1"/>
</dbReference>
<dbReference type="InParanoid" id="G0QJW0"/>
<organism evidence="2 3">
    <name type="scientific">Ichthyophthirius multifiliis</name>
    <name type="common">White spot disease agent</name>
    <name type="synonym">Ich</name>
    <dbReference type="NCBI Taxonomy" id="5932"/>
    <lineage>
        <taxon>Eukaryota</taxon>
        <taxon>Sar</taxon>
        <taxon>Alveolata</taxon>
        <taxon>Ciliophora</taxon>
        <taxon>Intramacronucleata</taxon>
        <taxon>Oligohymenophorea</taxon>
        <taxon>Hymenostomatida</taxon>
        <taxon>Ophryoglenina</taxon>
        <taxon>Ichthyophthirius</taxon>
    </lineage>
</organism>
<dbReference type="GeneID" id="14910688"/>
<dbReference type="InterPro" id="IPR009030">
    <property type="entry name" value="Growth_fac_rcpt_cys_sf"/>
</dbReference>
<dbReference type="Proteomes" id="UP000008983">
    <property type="component" value="Unassembled WGS sequence"/>
</dbReference>
<keyword evidence="3" id="KW-1185">Reference proteome</keyword>
<dbReference type="SUPFAM" id="SSF57184">
    <property type="entry name" value="Growth factor receptor domain"/>
    <property type="match status" value="2"/>
</dbReference>
<evidence type="ECO:0000313" key="3">
    <source>
        <dbReference type="Proteomes" id="UP000008983"/>
    </source>
</evidence>